<evidence type="ECO:0000256" key="1">
    <source>
        <dbReference type="SAM" id="MobiDB-lite"/>
    </source>
</evidence>
<gene>
    <name evidence="2" type="ORF">Tci_572765</name>
</gene>
<comment type="caution">
    <text evidence="2">The sequence shown here is derived from an EMBL/GenBank/DDBJ whole genome shotgun (WGS) entry which is preliminary data.</text>
</comment>
<protein>
    <submittedName>
        <fullName evidence="2">Histone deacetylase 14</fullName>
    </submittedName>
</protein>
<feature type="compositionally biased region" description="Basic residues" evidence="1">
    <location>
        <begin position="145"/>
        <end position="157"/>
    </location>
</feature>
<feature type="region of interest" description="Disordered" evidence="1">
    <location>
        <begin position="173"/>
        <end position="197"/>
    </location>
</feature>
<evidence type="ECO:0000313" key="2">
    <source>
        <dbReference type="EMBL" id="GFA00793.1"/>
    </source>
</evidence>
<accession>A0A699J006</accession>
<sequence>MTDVMAPTGQAQTMASPVCSNDQSLSRIRWVQTGYLKFSAKGTKREVFGMPIPGSLITADLREASYYHEYLANVVKHRWFLSGEPARKPNPTAQKVRIHILQYLIHLRMCKDVRTKMMKMFLFVENLRWQTPDNRKSAPASDHSKSKRTIKSRAKRSSKIISLGHNSTLLASSHTVKSKTDIKSPTHYPHGIARTSE</sequence>
<dbReference type="AlphaFoldDB" id="A0A699J006"/>
<feature type="region of interest" description="Disordered" evidence="1">
    <location>
        <begin position="133"/>
        <end position="157"/>
    </location>
</feature>
<name>A0A699J006_TANCI</name>
<organism evidence="2">
    <name type="scientific">Tanacetum cinerariifolium</name>
    <name type="common">Dalmatian daisy</name>
    <name type="synonym">Chrysanthemum cinerariifolium</name>
    <dbReference type="NCBI Taxonomy" id="118510"/>
    <lineage>
        <taxon>Eukaryota</taxon>
        <taxon>Viridiplantae</taxon>
        <taxon>Streptophyta</taxon>
        <taxon>Embryophyta</taxon>
        <taxon>Tracheophyta</taxon>
        <taxon>Spermatophyta</taxon>
        <taxon>Magnoliopsida</taxon>
        <taxon>eudicotyledons</taxon>
        <taxon>Gunneridae</taxon>
        <taxon>Pentapetalae</taxon>
        <taxon>asterids</taxon>
        <taxon>campanulids</taxon>
        <taxon>Asterales</taxon>
        <taxon>Asteraceae</taxon>
        <taxon>Asteroideae</taxon>
        <taxon>Anthemideae</taxon>
        <taxon>Anthemidinae</taxon>
        <taxon>Tanacetum</taxon>
    </lineage>
</organism>
<proteinExistence type="predicted"/>
<reference evidence="2" key="1">
    <citation type="journal article" date="2019" name="Sci. Rep.">
        <title>Draft genome of Tanacetum cinerariifolium, the natural source of mosquito coil.</title>
        <authorList>
            <person name="Yamashiro T."/>
            <person name="Shiraishi A."/>
            <person name="Satake H."/>
            <person name="Nakayama K."/>
        </authorList>
    </citation>
    <scope>NUCLEOTIDE SEQUENCE</scope>
</reference>
<dbReference type="EMBL" id="BKCJ010354904">
    <property type="protein sequence ID" value="GFA00793.1"/>
    <property type="molecule type" value="Genomic_DNA"/>
</dbReference>